<dbReference type="EMBL" id="KQ435033">
    <property type="protein sequence ID" value="KZC14040.1"/>
    <property type="molecule type" value="Genomic_DNA"/>
</dbReference>
<dbReference type="Pfam" id="PF17906">
    <property type="entry name" value="HTH_48"/>
    <property type="match status" value="1"/>
</dbReference>
<dbReference type="GO" id="GO:0031297">
    <property type="term" value="P:replication fork processing"/>
    <property type="evidence" value="ECO:0007669"/>
    <property type="project" value="TreeGrafter"/>
</dbReference>
<dbReference type="GO" id="GO:0044547">
    <property type="term" value="F:DNA topoisomerase binding"/>
    <property type="evidence" value="ECO:0007669"/>
    <property type="project" value="TreeGrafter"/>
</dbReference>
<dbReference type="GO" id="GO:0000014">
    <property type="term" value="F:single-stranded DNA endodeoxyribonuclease activity"/>
    <property type="evidence" value="ECO:0007669"/>
    <property type="project" value="TreeGrafter"/>
</dbReference>
<dbReference type="Gene3D" id="1.10.10.1450">
    <property type="match status" value="1"/>
</dbReference>
<dbReference type="GO" id="GO:0003697">
    <property type="term" value="F:single-stranded DNA binding"/>
    <property type="evidence" value="ECO:0007669"/>
    <property type="project" value="TreeGrafter"/>
</dbReference>
<protein>
    <submittedName>
        <fullName evidence="2">Histone-lysine N-methyltransferase SETMAR</fullName>
    </submittedName>
</protein>
<dbReference type="GO" id="GO:0005634">
    <property type="term" value="C:nucleus"/>
    <property type="evidence" value="ECO:0007669"/>
    <property type="project" value="TreeGrafter"/>
</dbReference>
<evidence type="ECO:0000259" key="1">
    <source>
        <dbReference type="Pfam" id="PF17906"/>
    </source>
</evidence>
<evidence type="ECO:0000313" key="2">
    <source>
        <dbReference type="EMBL" id="KZC14040.1"/>
    </source>
</evidence>
<dbReference type="InterPro" id="IPR036388">
    <property type="entry name" value="WH-like_DNA-bd_sf"/>
</dbReference>
<dbReference type="GO" id="GO:0042800">
    <property type="term" value="F:histone H3K4 methyltransferase activity"/>
    <property type="evidence" value="ECO:0007669"/>
    <property type="project" value="TreeGrafter"/>
</dbReference>
<feature type="domain" description="Mos1 transposase HTH" evidence="1">
    <location>
        <begin position="7"/>
        <end position="55"/>
    </location>
</feature>
<evidence type="ECO:0000313" key="3">
    <source>
        <dbReference type="Proteomes" id="UP000076502"/>
    </source>
</evidence>
<dbReference type="GO" id="GO:0035861">
    <property type="term" value="C:site of double-strand break"/>
    <property type="evidence" value="ECO:0007669"/>
    <property type="project" value="TreeGrafter"/>
</dbReference>
<dbReference type="GO" id="GO:0032259">
    <property type="term" value="P:methylation"/>
    <property type="evidence" value="ECO:0007669"/>
    <property type="project" value="UniProtKB-KW"/>
</dbReference>
<keyword evidence="2" id="KW-0489">Methyltransferase</keyword>
<keyword evidence="3" id="KW-1185">Reference proteome</keyword>
<dbReference type="AlphaFoldDB" id="A0A154PSF0"/>
<dbReference type="InterPro" id="IPR041426">
    <property type="entry name" value="Mos1_HTH"/>
</dbReference>
<dbReference type="GO" id="GO:0046975">
    <property type="term" value="F:histone H3K36 methyltransferase activity"/>
    <property type="evidence" value="ECO:0007669"/>
    <property type="project" value="TreeGrafter"/>
</dbReference>
<reference evidence="2 3" key="1">
    <citation type="submission" date="2015-07" db="EMBL/GenBank/DDBJ databases">
        <title>The genome of Dufourea novaeangliae.</title>
        <authorList>
            <person name="Pan H."/>
            <person name="Kapheim K."/>
        </authorList>
    </citation>
    <scope>NUCLEOTIDE SEQUENCE [LARGE SCALE GENOMIC DNA]</scope>
    <source>
        <strain evidence="2">0120121106</strain>
        <tissue evidence="2">Whole body</tissue>
    </source>
</reference>
<dbReference type="GO" id="GO:0000793">
    <property type="term" value="C:condensed chromosome"/>
    <property type="evidence" value="ECO:0007669"/>
    <property type="project" value="TreeGrafter"/>
</dbReference>
<organism evidence="2 3">
    <name type="scientific">Dufourea novaeangliae</name>
    <name type="common">Sweat bee</name>
    <dbReference type="NCBI Taxonomy" id="178035"/>
    <lineage>
        <taxon>Eukaryota</taxon>
        <taxon>Metazoa</taxon>
        <taxon>Ecdysozoa</taxon>
        <taxon>Arthropoda</taxon>
        <taxon>Hexapoda</taxon>
        <taxon>Insecta</taxon>
        <taxon>Pterygota</taxon>
        <taxon>Neoptera</taxon>
        <taxon>Endopterygota</taxon>
        <taxon>Hymenoptera</taxon>
        <taxon>Apocrita</taxon>
        <taxon>Aculeata</taxon>
        <taxon>Apoidea</taxon>
        <taxon>Anthophila</taxon>
        <taxon>Halictidae</taxon>
        <taxon>Rophitinae</taxon>
        <taxon>Dufourea</taxon>
    </lineage>
</organism>
<dbReference type="InterPro" id="IPR036397">
    <property type="entry name" value="RNaseH_sf"/>
</dbReference>
<dbReference type="OrthoDB" id="10032414at2759"/>
<dbReference type="GO" id="GO:0003690">
    <property type="term" value="F:double-stranded DNA binding"/>
    <property type="evidence" value="ECO:0007669"/>
    <property type="project" value="TreeGrafter"/>
</dbReference>
<dbReference type="InterPro" id="IPR052709">
    <property type="entry name" value="Transposase-MT_Hybrid"/>
</dbReference>
<dbReference type="GO" id="GO:0000729">
    <property type="term" value="P:DNA double-strand break processing"/>
    <property type="evidence" value="ECO:0007669"/>
    <property type="project" value="TreeGrafter"/>
</dbReference>
<dbReference type="GO" id="GO:0044774">
    <property type="term" value="P:mitotic DNA integrity checkpoint signaling"/>
    <property type="evidence" value="ECO:0007669"/>
    <property type="project" value="TreeGrafter"/>
</dbReference>
<dbReference type="GO" id="GO:0015074">
    <property type="term" value="P:DNA integration"/>
    <property type="evidence" value="ECO:0007669"/>
    <property type="project" value="TreeGrafter"/>
</dbReference>
<sequence length="241" mass="27846">KVKMENKQIRTILLYEYKLGRKAAETARNINQAFGQGTVTERTAQHWFQKFRNGDDSLEDAEGRGRPSLIDKDELKAIIESDPRKTSREVAEVLNVDHSTVIRHLSGIGKCKKLDKWVPHELNESQRFHLCPILVNRKGPILLHDNARPHVSRITVQKLNELGYETLPHPPYSPDLSPTDYHLFKHLKIFLREKNFKTQAAAENAVEEFIASRTPEFYDTGINKLVLRWQKCIESNGSYFD</sequence>
<keyword evidence="2" id="KW-0808">Transferase</keyword>
<feature type="non-terminal residue" evidence="2">
    <location>
        <position position="1"/>
    </location>
</feature>
<dbReference type="PANTHER" id="PTHR46060">
    <property type="entry name" value="MARINER MOS1 TRANSPOSASE-LIKE PROTEIN"/>
    <property type="match status" value="1"/>
</dbReference>
<name>A0A154PSF0_DUFNO</name>
<dbReference type="Gene3D" id="3.30.420.10">
    <property type="entry name" value="Ribonuclease H-like superfamily/Ribonuclease H"/>
    <property type="match status" value="1"/>
</dbReference>
<proteinExistence type="predicted"/>
<accession>A0A154PSF0</accession>
<dbReference type="Gene3D" id="1.10.10.10">
    <property type="entry name" value="Winged helix-like DNA-binding domain superfamily/Winged helix DNA-binding domain"/>
    <property type="match status" value="1"/>
</dbReference>
<dbReference type="Proteomes" id="UP000076502">
    <property type="component" value="Unassembled WGS sequence"/>
</dbReference>
<dbReference type="STRING" id="178035.A0A154PSF0"/>
<dbReference type="PANTHER" id="PTHR46060:SF2">
    <property type="entry name" value="HISTONE-LYSINE N-METHYLTRANSFERASE SETMAR"/>
    <property type="match status" value="1"/>
</dbReference>
<gene>
    <name evidence="2" type="ORF">WN55_06472</name>
</gene>
<dbReference type="GO" id="GO:0006303">
    <property type="term" value="P:double-strand break repair via nonhomologous end joining"/>
    <property type="evidence" value="ECO:0007669"/>
    <property type="project" value="TreeGrafter"/>
</dbReference>